<dbReference type="NCBIfam" id="TIGR00057">
    <property type="entry name" value="L-threonylcarbamoyladenylate synthase"/>
    <property type="match status" value="1"/>
</dbReference>
<keyword evidence="5" id="KW-0808">Transferase</keyword>
<keyword evidence="7" id="KW-0548">Nucleotidyltransferase</keyword>
<keyword evidence="8" id="KW-0547">Nucleotide-binding</keyword>
<evidence type="ECO:0000256" key="5">
    <source>
        <dbReference type="ARBA" id="ARBA00022679"/>
    </source>
</evidence>
<evidence type="ECO:0000313" key="14">
    <source>
        <dbReference type="Proteomes" id="UP000647860"/>
    </source>
</evidence>
<evidence type="ECO:0000256" key="7">
    <source>
        <dbReference type="ARBA" id="ARBA00022695"/>
    </source>
</evidence>
<evidence type="ECO:0000256" key="8">
    <source>
        <dbReference type="ARBA" id="ARBA00022741"/>
    </source>
</evidence>
<feature type="domain" description="YrdC-like" evidence="12">
    <location>
        <begin position="4"/>
        <end position="190"/>
    </location>
</feature>
<dbReference type="InterPro" id="IPR006070">
    <property type="entry name" value="Sua5-like_dom"/>
</dbReference>
<keyword evidence="6" id="KW-0819">tRNA processing</keyword>
<evidence type="ECO:0000313" key="13">
    <source>
        <dbReference type="EMBL" id="GIJ14529.1"/>
    </source>
</evidence>
<evidence type="ECO:0000256" key="9">
    <source>
        <dbReference type="ARBA" id="ARBA00022840"/>
    </source>
</evidence>
<organism evidence="13 14">
    <name type="scientific">Micromonospora gifhornensis</name>
    <dbReference type="NCBI Taxonomy" id="84594"/>
    <lineage>
        <taxon>Bacteria</taxon>
        <taxon>Bacillati</taxon>
        <taxon>Actinomycetota</taxon>
        <taxon>Actinomycetes</taxon>
        <taxon>Micromonosporales</taxon>
        <taxon>Micromonosporaceae</taxon>
        <taxon>Micromonospora</taxon>
    </lineage>
</organism>
<sequence length="203" mass="21624">MSDLDELTRAAEIILAGGVALLPTDTVYGLAVRPDSPTAIDRLFAMKGRPREKNLPVMVGSGEQLSELGVDINEACSRCLESPYMPGPLTLAVGFAEDGRRPAWLAGRDEVAVRIPAHPAMLTILAQTGPLLVTSANISGGPTHENVPSILSSLLFEPDVTVDRGPLSKVPSTLVNCRKDPPVVERVGVVSETEILRVLNVDR</sequence>
<evidence type="ECO:0000259" key="12">
    <source>
        <dbReference type="PROSITE" id="PS51163"/>
    </source>
</evidence>
<comment type="similarity">
    <text evidence="2">Belongs to the SUA5 family.</text>
</comment>
<protein>
    <recommendedName>
        <fullName evidence="10">L-threonylcarbamoyladenylate synthase</fullName>
        <ecNumber evidence="3">2.7.7.87</ecNumber>
    </recommendedName>
    <alternativeName>
        <fullName evidence="10">L-threonylcarbamoyladenylate synthase</fullName>
    </alternativeName>
</protein>
<dbReference type="RefSeq" id="WP_239088812.1">
    <property type="nucleotide sequence ID" value="NZ_BAAAGZ010000016.1"/>
</dbReference>
<comment type="caution">
    <text evidence="13">The sequence shown here is derived from an EMBL/GenBank/DDBJ whole genome shotgun (WGS) entry which is preliminary data.</text>
</comment>
<proteinExistence type="inferred from homology"/>
<comment type="catalytic activity">
    <reaction evidence="11">
        <text>L-threonine + hydrogencarbonate + ATP = L-threonylcarbamoyladenylate + diphosphate + H2O</text>
        <dbReference type="Rhea" id="RHEA:36407"/>
        <dbReference type="ChEBI" id="CHEBI:15377"/>
        <dbReference type="ChEBI" id="CHEBI:17544"/>
        <dbReference type="ChEBI" id="CHEBI:30616"/>
        <dbReference type="ChEBI" id="CHEBI:33019"/>
        <dbReference type="ChEBI" id="CHEBI:57926"/>
        <dbReference type="ChEBI" id="CHEBI:73682"/>
        <dbReference type="EC" id="2.7.7.87"/>
    </reaction>
</comment>
<reference evidence="13 14" key="1">
    <citation type="submission" date="2021-01" db="EMBL/GenBank/DDBJ databases">
        <title>Whole genome shotgun sequence of Verrucosispora gifhornensis NBRC 16317.</title>
        <authorList>
            <person name="Komaki H."/>
            <person name="Tamura T."/>
        </authorList>
    </citation>
    <scope>NUCLEOTIDE SEQUENCE [LARGE SCALE GENOMIC DNA]</scope>
    <source>
        <strain evidence="13 14">NBRC 16317</strain>
    </source>
</reference>
<dbReference type="PANTHER" id="PTHR17490">
    <property type="entry name" value="SUA5"/>
    <property type="match status" value="1"/>
</dbReference>
<keyword evidence="14" id="KW-1185">Reference proteome</keyword>
<dbReference type="Proteomes" id="UP000647860">
    <property type="component" value="Unassembled WGS sequence"/>
</dbReference>
<dbReference type="Gene3D" id="3.90.870.10">
    <property type="entry name" value="DHBP synthase"/>
    <property type="match status" value="1"/>
</dbReference>
<comment type="subcellular location">
    <subcellularLocation>
        <location evidence="1">Cytoplasm</location>
    </subcellularLocation>
</comment>
<evidence type="ECO:0000256" key="2">
    <source>
        <dbReference type="ARBA" id="ARBA00007663"/>
    </source>
</evidence>
<name>A0ABQ4I9E2_9ACTN</name>
<dbReference type="InterPro" id="IPR017945">
    <property type="entry name" value="DHBP_synth_RibB-like_a/b_dom"/>
</dbReference>
<dbReference type="SUPFAM" id="SSF55821">
    <property type="entry name" value="YrdC/RibB"/>
    <property type="match status" value="1"/>
</dbReference>
<evidence type="ECO:0000256" key="3">
    <source>
        <dbReference type="ARBA" id="ARBA00012584"/>
    </source>
</evidence>
<keyword evidence="4" id="KW-0963">Cytoplasm</keyword>
<accession>A0ABQ4I9E2</accession>
<keyword evidence="9" id="KW-0067">ATP-binding</keyword>
<dbReference type="PANTHER" id="PTHR17490:SF16">
    <property type="entry name" value="THREONYLCARBAMOYL-AMP SYNTHASE"/>
    <property type="match status" value="1"/>
</dbReference>
<evidence type="ECO:0000256" key="10">
    <source>
        <dbReference type="ARBA" id="ARBA00029774"/>
    </source>
</evidence>
<evidence type="ECO:0000256" key="11">
    <source>
        <dbReference type="ARBA" id="ARBA00048366"/>
    </source>
</evidence>
<dbReference type="PROSITE" id="PS51163">
    <property type="entry name" value="YRDC"/>
    <property type="match status" value="1"/>
</dbReference>
<dbReference type="Pfam" id="PF01300">
    <property type="entry name" value="Sua5_yciO_yrdC"/>
    <property type="match status" value="1"/>
</dbReference>
<dbReference type="EC" id="2.7.7.87" evidence="3"/>
<evidence type="ECO:0000256" key="4">
    <source>
        <dbReference type="ARBA" id="ARBA00022490"/>
    </source>
</evidence>
<evidence type="ECO:0000256" key="6">
    <source>
        <dbReference type="ARBA" id="ARBA00022694"/>
    </source>
</evidence>
<dbReference type="InterPro" id="IPR050156">
    <property type="entry name" value="TC-AMP_synthase_SUA5"/>
</dbReference>
<gene>
    <name evidence="13" type="ORF">Vgi01_12130</name>
</gene>
<evidence type="ECO:0000256" key="1">
    <source>
        <dbReference type="ARBA" id="ARBA00004496"/>
    </source>
</evidence>
<dbReference type="EMBL" id="BOPA01000010">
    <property type="protein sequence ID" value="GIJ14529.1"/>
    <property type="molecule type" value="Genomic_DNA"/>
</dbReference>